<dbReference type="EMBL" id="BGZK01001079">
    <property type="protein sequence ID" value="GBP70560.1"/>
    <property type="molecule type" value="Genomic_DNA"/>
</dbReference>
<proteinExistence type="predicted"/>
<gene>
    <name evidence="1" type="ORF">EVAR_54368_1</name>
</gene>
<dbReference type="AlphaFoldDB" id="A0A4C1Y4Y0"/>
<evidence type="ECO:0000313" key="2">
    <source>
        <dbReference type="Proteomes" id="UP000299102"/>
    </source>
</evidence>
<name>A0A4C1Y4Y0_EUMVA</name>
<protein>
    <submittedName>
        <fullName evidence="1">Uncharacterized protein</fullName>
    </submittedName>
</protein>
<accession>A0A4C1Y4Y0</accession>
<dbReference type="Proteomes" id="UP000299102">
    <property type="component" value="Unassembled WGS sequence"/>
</dbReference>
<reference evidence="1 2" key="1">
    <citation type="journal article" date="2019" name="Commun. Biol.">
        <title>The bagworm genome reveals a unique fibroin gene that provides high tensile strength.</title>
        <authorList>
            <person name="Kono N."/>
            <person name="Nakamura H."/>
            <person name="Ohtoshi R."/>
            <person name="Tomita M."/>
            <person name="Numata K."/>
            <person name="Arakawa K."/>
        </authorList>
    </citation>
    <scope>NUCLEOTIDE SEQUENCE [LARGE SCALE GENOMIC DNA]</scope>
</reference>
<comment type="caution">
    <text evidence="1">The sequence shown here is derived from an EMBL/GenBank/DDBJ whole genome shotgun (WGS) entry which is preliminary data.</text>
</comment>
<organism evidence="1 2">
    <name type="scientific">Eumeta variegata</name>
    <name type="common">Bagworm moth</name>
    <name type="synonym">Eumeta japonica</name>
    <dbReference type="NCBI Taxonomy" id="151549"/>
    <lineage>
        <taxon>Eukaryota</taxon>
        <taxon>Metazoa</taxon>
        <taxon>Ecdysozoa</taxon>
        <taxon>Arthropoda</taxon>
        <taxon>Hexapoda</taxon>
        <taxon>Insecta</taxon>
        <taxon>Pterygota</taxon>
        <taxon>Neoptera</taxon>
        <taxon>Endopterygota</taxon>
        <taxon>Lepidoptera</taxon>
        <taxon>Glossata</taxon>
        <taxon>Ditrysia</taxon>
        <taxon>Tineoidea</taxon>
        <taxon>Psychidae</taxon>
        <taxon>Oiketicinae</taxon>
        <taxon>Eumeta</taxon>
    </lineage>
</organism>
<evidence type="ECO:0000313" key="1">
    <source>
        <dbReference type="EMBL" id="GBP70560.1"/>
    </source>
</evidence>
<keyword evidence="2" id="KW-1185">Reference proteome</keyword>
<sequence length="275" mass="31665">MTGITRTYWSDLIENWDGDMFTVTANGMTLSYYAMLRYAAVQYTIVRARRVYCILHESTYADKFNLHRFIYNTDVGRAAAPSPQQHRTSRTRFDLGPVLVFHPDLALDSAPHPTFVSDTAWGFNLCRGVTKGGPPPPRHTSLHILKYVLLKSTLHHSHYLNCYRHKRERSQSKPTRKSIRVPDFLESSRTRLAGALQIDAAGGSAVAGATSRPLVGERRLYRFYRLYGFVLMNLKNTDDVIFFKERRLEPDRGRDQSKMYEFIVCPRGRSRGRKL</sequence>